<comment type="subcellular location">
    <subcellularLocation>
        <location evidence="2">Secreted</location>
    </subcellularLocation>
</comment>
<protein>
    <recommendedName>
        <fullName evidence="3">chitinase</fullName>
        <ecNumber evidence="3">3.2.1.14</ecNumber>
    </recommendedName>
</protein>
<evidence type="ECO:0000256" key="9">
    <source>
        <dbReference type="ARBA" id="ARBA00023326"/>
    </source>
</evidence>
<dbReference type="AlphaFoldDB" id="A0AAN6G5W0"/>
<evidence type="ECO:0000256" key="2">
    <source>
        <dbReference type="ARBA" id="ARBA00004613"/>
    </source>
</evidence>
<evidence type="ECO:0000259" key="12">
    <source>
        <dbReference type="PROSITE" id="PS51910"/>
    </source>
</evidence>
<dbReference type="PANTHER" id="PTHR11177">
    <property type="entry name" value="CHITINASE"/>
    <property type="match status" value="1"/>
</dbReference>
<comment type="similarity">
    <text evidence="11">Belongs to the glycosyl hydrolase 18 family.</text>
</comment>
<dbReference type="InterPro" id="IPR001223">
    <property type="entry name" value="Glyco_hydro18_cat"/>
</dbReference>
<evidence type="ECO:0000256" key="1">
    <source>
        <dbReference type="ARBA" id="ARBA00000822"/>
    </source>
</evidence>
<dbReference type="Proteomes" id="UP001176521">
    <property type="component" value="Unassembled WGS sequence"/>
</dbReference>
<keyword evidence="5 10" id="KW-0378">Hydrolase</keyword>
<dbReference type="SUPFAM" id="SSF51445">
    <property type="entry name" value="(Trans)glycosidases"/>
    <property type="match status" value="1"/>
</dbReference>
<name>A0AAN6G5W0_9BASI</name>
<dbReference type="PROSITE" id="PS01095">
    <property type="entry name" value="GH18_1"/>
    <property type="match status" value="1"/>
</dbReference>
<evidence type="ECO:0000256" key="10">
    <source>
        <dbReference type="RuleBase" id="RU000489"/>
    </source>
</evidence>
<feature type="domain" description="GH18" evidence="12">
    <location>
        <begin position="4"/>
        <end position="364"/>
    </location>
</feature>
<keyword evidence="7" id="KW-0119">Carbohydrate metabolism</keyword>
<evidence type="ECO:0000313" key="13">
    <source>
        <dbReference type="EMBL" id="KAK0520119.1"/>
    </source>
</evidence>
<dbReference type="EC" id="3.2.1.14" evidence="3"/>
<evidence type="ECO:0000256" key="6">
    <source>
        <dbReference type="ARBA" id="ARBA00023024"/>
    </source>
</evidence>
<dbReference type="SUPFAM" id="SSF54556">
    <property type="entry name" value="Chitinase insertion domain"/>
    <property type="match status" value="1"/>
</dbReference>
<dbReference type="PROSITE" id="PS51910">
    <property type="entry name" value="GH18_2"/>
    <property type="match status" value="1"/>
</dbReference>
<keyword evidence="4" id="KW-0964">Secreted</keyword>
<dbReference type="InterPro" id="IPR011583">
    <property type="entry name" value="Chitinase_II/V-like_cat"/>
</dbReference>
<comment type="catalytic activity">
    <reaction evidence="1">
        <text>Random endo-hydrolysis of N-acetyl-beta-D-glucosaminide (1-&gt;4)-beta-linkages in chitin and chitodextrins.</text>
        <dbReference type="EC" id="3.2.1.14"/>
    </reaction>
</comment>
<dbReference type="Gene3D" id="3.20.20.80">
    <property type="entry name" value="Glycosidases"/>
    <property type="match status" value="1"/>
</dbReference>
<evidence type="ECO:0000256" key="8">
    <source>
        <dbReference type="ARBA" id="ARBA00023295"/>
    </source>
</evidence>
<evidence type="ECO:0000256" key="4">
    <source>
        <dbReference type="ARBA" id="ARBA00022525"/>
    </source>
</evidence>
<gene>
    <name evidence="13" type="primary">CHT4_2</name>
    <name evidence="13" type="ORF">OC842_007210</name>
</gene>
<evidence type="ECO:0000256" key="5">
    <source>
        <dbReference type="ARBA" id="ARBA00022801"/>
    </source>
</evidence>
<dbReference type="InterPro" id="IPR050314">
    <property type="entry name" value="Glycosyl_Hydrlase_18"/>
</dbReference>
<dbReference type="GO" id="GO:0005576">
    <property type="term" value="C:extracellular region"/>
    <property type="evidence" value="ECO:0007669"/>
    <property type="project" value="UniProtKB-SubCell"/>
</dbReference>
<sequence>MSSSIHAAYFPNWAIYGRKFFPQNIDASQITHLLYAFADVRTESGEVFLTDKWADEDIHYDGDSWNDPPGGLYGNFKQLNLLKRQHRHLKLLLSIGGWTYSPHFAFASDPSKRTTFVRSALALLEDYGLDGLDVDWEYPKTAEDAGHFVELMRELRAALDEAERKRAEKTKFWLTIAAPCGPDNISVLDIKGLDQHLDAIMLMAYDYAGSWDSVSGHQAKVRGPAPSTEDAVSRYTSAGVHPSKLVVGLPLYGRAFTNTDGPGQSFQGVGEGSWEAGVFDWKVLPHTEQGSLCQVHEDMHALAAWEYNAQSRTMVSFDTPRVLEGKVEWIKERGLRGAMWWELSADRPQEQSAVGLVARKLGQLDSTPNCLEYPESKFTNLRAGFA</sequence>
<dbReference type="FunFam" id="3.20.20.80:FF:000075">
    <property type="entry name" value="Sporulation-specific chitinase"/>
    <property type="match status" value="1"/>
</dbReference>
<dbReference type="EMBL" id="JAPDMQ010000845">
    <property type="protein sequence ID" value="KAK0520119.1"/>
    <property type="molecule type" value="Genomic_DNA"/>
</dbReference>
<evidence type="ECO:0000256" key="7">
    <source>
        <dbReference type="ARBA" id="ARBA00023277"/>
    </source>
</evidence>
<dbReference type="GO" id="GO:0008061">
    <property type="term" value="F:chitin binding"/>
    <property type="evidence" value="ECO:0007669"/>
    <property type="project" value="InterPro"/>
</dbReference>
<organism evidence="13 14">
    <name type="scientific">Tilletia horrida</name>
    <dbReference type="NCBI Taxonomy" id="155126"/>
    <lineage>
        <taxon>Eukaryota</taxon>
        <taxon>Fungi</taxon>
        <taxon>Dikarya</taxon>
        <taxon>Basidiomycota</taxon>
        <taxon>Ustilaginomycotina</taxon>
        <taxon>Exobasidiomycetes</taxon>
        <taxon>Tilletiales</taxon>
        <taxon>Tilletiaceae</taxon>
        <taxon>Tilletia</taxon>
    </lineage>
</organism>
<reference evidence="13" key="1">
    <citation type="journal article" date="2023" name="PhytoFront">
        <title>Draft Genome Resources of Seven Strains of Tilletia horrida, Causal Agent of Kernel Smut of Rice.</title>
        <authorList>
            <person name="Khanal S."/>
            <person name="Antony Babu S."/>
            <person name="Zhou X.G."/>
        </authorList>
    </citation>
    <scope>NUCLEOTIDE SEQUENCE</scope>
    <source>
        <strain evidence="13">TX3</strain>
    </source>
</reference>
<comment type="caution">
    <text evidence="13">The sequence shown here is derived from an EMBL/GenBank/DDBJ whole genome shotgun (WGS) entry which is preliminary data.</text>
</comment>
<dbReference type="GO" id="GO:0000272">
    <property type="term" value="P:polysaccharide catabolic process"/>
    <property type="evidence" value="ECO:0007669"/>
    <property type="project" value="UniProtKB-KW"/>
</dbReference>
<dbReference type="Pfam" id="PF00704">
    <property type="entry name" value="Glyco_hydro_18"/>
    <property type="match status" value="1"/>
</dbReference>
<proteinExistence type="inferred from homology"/>
<evidence type="ECO:0000256" key="3">
    <source>
        <dbReference type="ARBA" id="ARBA00012729"/>
    </source>
</evidence>
<dbReference type="CDD" id="cd06548">
    <property type="entry name" value="GH18_chitinase"/>
    <property type="match status" value="1"/>
</dbReference>
<dbReference type="Gene3D" id="3.10.50.10">
    <property type="match status" value="1"/>
</dbReference>
<keyword evidence="8 10" id="KW-0326">Glycosidase</keyword>
<accession>A0AAN6G5W0</accession>
<keyword evidence="9" id="KW-0624">Polysaccharide degradation</keyword>
<dbReference type="PANTHER" id="PTHR11177:SF317">
    <property type="entry name" value="CHITINASE 12-RELATED"/>
    <property type="match status" value="1"/>
</dbReference>
<keyword evidence="14" id="KW-1185">Reference proteome</keyword>
<dbReference type="InterPro" id="IPR001579">
    <property type="entry name" value="Glyco_hydro_18_chit_AS"/>
</dbReference>
<evidence type="ECO:0000313" key="14">
    <source>
        <dbReference type="Proteomes" id="UP001176521"/>
    </source>
</evidence>
<keyword evidence="6" id="KW-0146">Chitin degradation</keyword>
<evidence type="ECO:0000256" key="11">
    <source>
        <dbReference type="RuleBase" id="RU004453"/>
    </source>
</evidence>
<dbReference type="SMART" id="SM00636">
    <property type="entry name" value="Glyco_18"/>
    <property type="match status" value="1"/>
</dbReference>
<dbReference type="InterPro" id="IPR029070">
    <property type="entry name" value="Chitinase_insertion_sf"/>
</dbReference>
<dbReference type="GO" id="GO:0008843">
    <property type="term" value="F:endochitinase activity"/>
    <property type="evidence" value="ECO:0007669"/>
    <property type="project" value="UniProtKB-EC"/>
</dbReference>
<dbReference type="GO" id="GO:0006032">
    <property type="term" value="P:chitin catabolic process"/>
    <property type="evidence" value="ECO:0007669"/>
    <property type="project" value="UniProtKB-KW"/>
</dbReference>
<dbReference type="InterPro" id="IPR017853">
    <property type="entry name" value="GH"/>
</dbReference>